<dbReference type="AlphaFoldDB" id="A0AAV3TCN7"/>
<evidence type="ECO:0000313" key="3">
    <source>
        <dbReference type="Proteomes" id="UP001500420"/>
    </source>
</evidence>
<protein>
    <submittedName>
        <fullName evidence="2">Uncharacterized protein</fullName>
    </submittedName>
</protein>
<keyword evidence="3" id="KW-1185">Reference proteome</keyword>
<evidence type="ECO:0000256" key="1">
    <source>
        <dbReference type="SAM" id="Phobius"/>
    </source>
</evidence>
<feature type="transmembrane region" description="Helical" evidence="1">
    <location>
        <begin position="20"/>
        <end position="39"/>
    </location>
</feature>
<accession>A0AAV3TCN7</accession>
<organism evidence="2 3">
    <name type="scientific">Natronoarchaeum mannanilyticum</name>
    <dbReference type="NCBI Taxonomy" id="926360"/>
    <lineage>
        <taxon>Archaea</taxon>
        <taxon>Methanobacteriati</taxon>
        <taxon>Methanobacteriota</taxon>
        <taxon>Stenosarchaea group</taxon>
        <taxon>Halobacteria</taxon>
        <taxon>Halobacteriales</taxon>
        <taxon>Natronoarchaeaceae</taxon>
    </lineage>
</organism>
<gene>
    <name evidence="2" type="ORF">GCM10009020_28630</name>
</gene>
<keyword evidence="1" id="KW-1133">Transmembrane helix</keyword>
<dbReference type="EMBL" id="BAAADV010000007">
    <property type="protein sequence ID" value="GAA0678578.1"/>
    <property type="molecule type" value="Genomic_DNA"/>
</dbReference>
<keyword evidence="1" id="KW-0812">Transmembrane</keyword>
<keyword evidence="1" id="KW-0472">Membrane</keyword>
<reference evidence="2 3" key="1">
    <citation type="journal article" date="2019" name="Int. J. Syst. Evol. Microbiol.">
        <title>The Global Catalogue of Microorganisms (GCM) 10K type strain sequencing project: providing services to taxonomists for standard genome sequencing and annotation.</title>
        <authorList>
            <consortium name="The Broad Institute Genomics Platform"/>
            <consortium name="The Broad Institute Genome Sequencing Center for Infectious Disease"/>
            <person name="Wu L."/>
            <person name="Ma J."/>
        </authorList>
    </citation>
    <scope>NUCLEOTIDE SEQUENCE [LARGE SCALE GENOMIC DNA]</scope>
    <source>
        <strain evidence="2 3">JCM 16328</strain>
    </source>
</reference>
<proteinExistence type="predicted"/>
<dbReference type="Proteomes" id="UP001500420">
    <property type="component" value="Unassembled WGS sequence"/>
</dbReference>
<comment type="caution">
    <text evidence="2">The sequence shown here is derived from an EMBL/GenBank/DDBJ whole genome shotgun (WGS) entry which is preliminary data.</text>
</comment>
<feature type="transmembrane region" description="Helical" evidence="1">
    <location>
        <begin position="45"/>
        <end position="65"/>
    </location>
</feature>
<name>A0AAV3TCN7_9EURY</name>
<sequence>MSRNNELSTLRLVDMVDAGIRRRLNAIIVLQLLLIALALPGSGPAFVLLVALLVFYVIFFGVSILERRPGED</sequence>
<evidence type="ECO:0000313" key="2">
    <source>
        <dbReference type="EMBL" id="GAA0678578.1"/>
    </source>
</evidence>